<evidence type="ECO:0000256" key="5">
    <source>
        <dbReference type="ARBA" id="ARBA00022989"/>
    </source>
</evidence>
<keyword evidence="5 7" id="KW-1133">Transmembrane helix</keyword>
<comment type="similarity">
    <text evidence="2">Belongs to the UPF0410 family.</text>
</comment>
<evidence type="ECO:0000313" key="8">
    <source>
        <dbReference type="EMBL" id="MZR29855.1"/>
    </source>
</evidence>
<evidence type="ECO:0000256" key="7">
    <source>
        <dbReference type="SAM" id="Phobius"/>
    </source>
</evidence>
<dbReference type="Pfam" id="PF04226">
    <property type="entry name" value="Transgly_assoc"/>
    <property type="match status" value="1"/>
</dbReference>
<dbReference type="PANTHER" id="PTHR33884:SF3">
    <property type="entry name" value="UPF0410 PROTEIN YMGE"/>
    <property type="match status" value="1"/>
</dbReference>
<name>A0A6L8W424_9PROT</name>
<feature type="transmembrane region" description="Helical" evidence="7">
    <location>
        <begin position="6"/>
        <end position="24"/>
    </location>
</feature>
<protein>
    <submittedName>
        <fullName evidence="8">GlsB/YeaQ/YmgE family stress response membrane protein</fullName>
    </submittedName>
</protein>
<accession>A0A6L8W424</accession>
<keyword evidence="3" id="KW-1003">Cell membrane</keyword>
<dbReference type="AlphaFoldDB" id="A0A6L8W424"/>
<sequence>MGLESLLIFLLVGAVAGWLAGLIIKGFGFGLIGNIVVGIIGAFVAGFILPALGINIGGGILGAIIHATIGAVLLLFVIKFFKSRA</sequence>
<dbReference type="GO" id="GO:0005886">
    <property type="term" value="C:plasma membrane"/>
    <property type="evidence" value="ECO:0007669"/>
    <property type="project" value="UniProtKB-SubCell"/>
</dbReference>
<dbReference type="Proteomes" id="UP000476030">
    <property type="component" value="Unassembled WGS sequence"/>
</dbReference>
<evidence type="ECO:0000256" key="3">
    <source>
        <dbReference type="ARBA" id="ARBA00022475"/>
    </source>
</evidence>
<keyword evidence="4 7" id="KW-0812">Transmembrane</keyword>
<evidence type="ECO:0000313" key="9">
    <source>
        <dbReference type="Proteomes" id="UP000476030"/>
    </source>
</evidence>
<evidence type="ECO:0000256" key="4">
    <source>
        <dbReference type="ARBA" id="ARBA00022692"/>
    </source>
</evidence>
<dbReference type="InterPro" id="IPR007341">
    <property type="entry name" value="Transgly_assoc"/>
</dbReference>
<dbReference type="EMBL" id="WTUW01000001">
    <property type="protein sequence ID" value="MZR29855.1"/>
    <property type="molecule type" value="Genomic_DNA"/>
</dbReference>
<reference evidence="8 9" key="1">
    <citation type="submission" date="2019-12" db="EMBL/GenBank/DDBJ databases">
        <title>Snethiella sp. nov. sp. isolated from sea sand.</title>
        <authorList>
            <person name="Kim J."/>
            <person name="Jeong S.E."/>
            <person name="Jung H.S."/>
            <person name="Jeon C.O."/>
        </authorList>
    </citation>
    <scope>NUCLEOTIDE SEQUENCE [LARGE SCALE GENOMIC DNA]</scope>
    <source>
        <strain evidence="8 9">DP05</strain>
    </source>
</reference>
<feature type="transmembrane region" description="Helical" evidence="7">
    <location>
        <begin position="31"/>
        <end position="54"/>
    </location>
</feature>
<proteinExistence type="inferred from homology"/>
<evidence type="ECO:0000256" key="1">
    <source>
        <dbReference type="ARBA" id="ARBA00004651"/>
    </source>
</evidence>
<evidence type="ECO:0000256" key="2">
    <source>
        <dbReference type="ARBA" id="ARBA00011006"/>
    </source>
</evidence>
<organism evidence="8 9">
    <name type="scientific">Sneathiella litorea</name>
    <dbReference type="NCBI Taxonomy" id="2606216"/>
    <lineage>
        <taxon>Bacteria</taxon>
        <taxon>Pseudomonadati</taxon>
        <taxon>Pseudomonadota</taxon>
        <taxon>Alphaproteobacteria</taxon>
        <taxon>Sneathiellales</taxon>
        <taxon>Sneathiellaceae</taxon>
        <taxon>Sneathiella</taxon>
    </lineage>
</organism>
<dbReference type="RefSeq" id="WP_161314401.1">
    <property type="nucleotide sequence ID" value="NZ_WTUW01000001.1"/>
</dbReference>
<gene>
    <name evidence="8" type="ORF">GQE98_04315</name>
</gene>
<keyword evidence="6 7" id="KW-0472">Membrane</keyword>
<comment type="subcellular location">
    <subcellularLocation>
        <location evidence="1">Cell membrane</location>
        <topology evidence="1">Multi-pass membrane protein</topology>
    </subcellularLocation>
</comment>
<comment type="caution">
    <text evidence="8">The sequence shown here is derived from an EMBL/GenBank/DDBJ whole genome shotgun (WGS) entry which is preliminary data.</text>
</comment>
<keyword evidence="9" id="KW-1185">Reference proteome</keyword>
<feature type="transmembrane region" description="Helical" evidence="7">
    <location>
        <begin position="60"/>
        <end position="81"/>
    </location>
</feature>
<evidence type="ECO:0000256" key="6">
    <source>
        <dbReference type="ARBA" id="ARBA00023136"/>
    </source>
</evidence>
<dbReference type="PANTHER" id="PTHR33884">
    <property type="entry name" value="UPF0410 PROTEIN YMGE"/>
    <property type="match status" value="1"/>
</dbReference>